<dbReference type="eggNOG" id="ENOG502RXXW">
    <property type="taxonomic scope" value="Eukaryota"/>
</dbReference>
<organism evidence="1 2">
    <name type="scientific">Zygosaccharomyces rouxii</name>
    <dbReference type="NCBI Taxonomy" id="4956"/>
    <lineage>
        <taxon>Eukaryota</taxon>
        <taxon>Fungi</taxon>
        <taxon>Dikarya</taxon>
        <taxon>Ascomycota</taxon>
        <taxon>Saccharomycotina</taxon>
        <taxon>Saccharomycetes</taxon>
        <taxon>Saccharomycetales</taxon>
        <taxon>Saccharomycetaceae</taxon>
        <taxon>Zygosaccharomyces</taxon>
    </lineage>
</organism>
<comment type="caution">
    <text evidence="1">The sequence shown here is derived from an EMBL/GenBank/DDBJ whole genome shotgun (WGS) entry which is preliminary data.</text>
</comment>
<sequence>MTSSTNVSIELTNEEALMMQPDVSKFLQNLDFSGNGAISQNDGHGHGEDQLVIGQTATPVDDSELHFDVDKGDVIFDYGTQEITGTPDKIGEHISQILESVLPNGLQKEAQGRLQAVVNQNHANNDQSAQPTKSESLLELQDAMGNLQRIQKVKQLRQQIPESKTNEREICETAGTFKDYGDPPSRPPNFSVLISEKRPVCLFCEYCMVFGEPPRNMIKWYNRVNRYDNLPREGERKNKHSRKRNR</sequence>
<dbReference type="EMBL" id="BDGX01000026">
    <property type="protein sequence ID" value="GAV50785.1"/>
    <property type="molecule type" value="Genomic_DNA"/>
</dbReference>
<evidence type="ECO:0008006" key="3">
    <source>
        <dbReference type="Google" id="ProtNLM"/>
    </source>
</evidence>
<dbReference type="Proteomes" id="UP000187013">
    <property type="component" value="Unassembled WGS sequence"/>
</dbReference>
<dbReference type="AlphaFoldDB" id="A0A1Q3A4Y4"/>
<proteinExistence type="predicted"/>
<gene>
    <name evidence="1" type="ORF">ZYGR_0Z02080</name>
</gene>
<evidence type="ECO:0000313" key="1">
    <source>
        <dbReference type="EMBL" id="GAV50785.1"/>
    </source>
</evidence>
<name>A0A1Q3A4Y4_ZYGRO</name>
<dbReference type="OrthoDB" id="4057723at2759"/>
<reference evidence="1 2" key="1">
    <citation type="submission" date="2016-08" db="EMBL/GenBank/DDBJ databases">
        <title>Draft genome sequence of allopolyploid Zygosaccharomyces rouxii.</title>
        <authorList>
            <person name="Watanabe J."/>
            <person name="Uehara K."/>
            <person name="Mogi Y."/>
            <person name="Tsukioka Y."/>
        </authorList>
    </citation>
    <scope>NUCLEOTIDE SEQUENCE [LARGE SCALE GENOMIC DNA]</scope>
    <source>
        <strain evidence="1 2">NBRC 110957</strain>
    </source>
</reference>
<protein>
    <recommendedName>
        <fullName evidence="3">Protein IBD2</fullName>
    </recommendedName>
</protein>
<accession>A0A1Q3A4Y4</accession>
<evidence type="ECO:0000313" key="2">
    <source>
        <dbReference type="Proteomes" id="UP000187013"/>
    </source>
</evidence>